<protein>
    <submittedName>
        <fullName evidence="1">Uncharacterized protein</fullName>
    </submittedName>
</protein>
<gene>
    <name evidence="1" type="ORF">NUW58_g3210</name>
</gene>
<accession>A0ACC1PDC2</accession>
<dbReference type="Proteomes" id="UP001143856">
    <property type="component" value="Unassembled WGS sequence"/>
</dbReference>
<evidence type="ECO:0000313" key="1">
    <source>
        <dbReference type="EMBL" id="KAJ2989934.1"/>
    </source>
</evidence>
<comment type="caution">
    <text evidence="1">The sequence shown here is derived from an EMBL/GenBank/DDBJ whole genome shotgun (WGS) entry which is preliminary data.</text>
</comment>
<organism evidence="1 2">
    <name type="scientific">Xylaria curta</name>
    <dbReference type="NCBI Taxonomy" id="42375"/>
    <lineage>
        <taxon>Eukaryota</taxon>
        <taxon>Fungi</taxon>
        <taxon>Dikarya</taxon>
        <taxon>Ascomycota</taxon>
        <taxon>Pezizomycotina</taxon>
        <taxon>Sordariomycetes</taxon>
        <taxon>Xylariomycetidae</taxon>
        <taxon>Xylariales</taxon>
        <taxon>Xylariaceae</taxon>
        <taxon>Xylaria</taxon>
    </lineage>
</organism>
<evidence type="ECO:0000313" key="2">
    <source>
        <dbReference type="Proteomes" id="UP001143856"/>
    </source>
</evidence>
<dbReference type="EMBL" id="JAPDGR010000474">
    <property type="protein sequence ID" value="KAJ2989934.1"/>
    <property type="molecule type" value="Genomic_DNA"/>
</dbReference>
<proteinExistence type="predicted"/>
<sequence>MFGVFRNYEQKAYFFVAIVFTPFSIAAVVLRFWAVKRAGLKHYAEDWLALISLIIHLAYNGITLADEIVGNGRDTIALMKTPADLIIVRKLTYTALWTYFYQQLFAKLSIMALYYRIFKVNRRFVRCVYTLVIYHIAWIIAVTFLLGFHCRPLAKFWSPLLPGQCIQEGTFIAISESINSFGDFLLVALAVAVVRTLQMPSATKWKLAFLFGLGVLSGIIGFVKVGESFNTDAFYVFTIVALWSNVQAVVCLVCCCAPVYKPILPAAGFWSRLMSKVSMASLRQRSSQSDRSKGSFGRAGSHDQQQHWERRHDGHSKGHVWSGDGESGIEEGFAGSQQYPLESIQVQRDYEVSR</sequence>
<keyword evidence="2" id="KW-1185">Reference proteome</keyword>
<name>A0ACC1PDC2_9PEZI</name>
<reference evidence="1" key="1">
    <citation type="submission" date="2022-10" db="EMBL/GenBank/DDBJ databases">
        <title>Genome Sequence of Xylaria curta.</title>
        <authorList>
            <person name="Buettner E."/>
        </authorList>
    </citation>
    <scope>NUCLEOTIDE SEQUENCE</scope>
    <source>
        <strain evidence="1">Babe10</strain>
    </source>
</reference>